<feature type="transmembrane region" description="Helical" evidence="1">
    <location>
        <begin position="58"/>
        <end position="78"/>
    </location>
</feature>
<evidence type="ECO:0000256" key="1">
    <source>
        <dbReference type="SAM" id="Phobius"/>
    </source>
</evidence>
<keyword evidence="1" id="KW-0812">Transmembrane</keyword>
<keyword evidence="3" id="KW-1185">Reference proteome</keyword>
<dbReference type="Proteomes" id="UP000320160">
    <property type="component" value="Unassembled WGS sequence"/>
</dbReference>
<comment type="caution">
    <text evidence="2">The sequence shown here is derived from an EMBL/GenBank/DDBJ whole genome shotgun (WGS) entry which is preliminary data.</text>
</comment>
<dbReference type="EMBL" id="VKKU01000002">
    <property type="protein sequence ID" value="TSB01873.1"/>
    <property type="molecule type" value="Genomic_DNA"/>
</dbReference>
<name>A0A553WB21_9SPHN</name>
<sequence length="128" mass="13564">MPDLQIQEGQPGIAKAALFGLCPECGAKTLFAGPARFSERCSGCGLDYSGFNVGDGPAALLTLLIGALIIILAIILDSAVRPPFWVHVVIWVPFTIAMTIYALRVSKGALLAAEHYNRAHEAGRDDVA</sequence>
<evidence type="ECO:0000313" key="3">
    <source>
        <dbReference type="Proteomes" id="UP000320160"/>
    </source>
</evidence>
<proteinExistence type="predicted"/>
<reference evidence="2 3" key="1">
    <citation type="submission" date="2019-07" db="EMBL/GenBank/DDBJ databases">
        <authorList>
            <person name="Park M."/>
        </authorList>
    </citation>
    <scope>NUCLEOTIDE SEQUENCE [LARGE SCALE GENOMIC DNA]</scope>
    <source>
        <strain evidence="2 3">KCTC32445</strain>
    </source>
</reference>
<dbReference type="OrthoDB" id="9799456at2"/>
<dbReference type="InterPro" id="IPR009325">
    <property type="entry name" value="DUF983"/>
</dbReference>
<dbReference type="AlphaFoldDB" id="A0A553WB21"/>
<keyword evidence="1" id="KW-0472">Membrane</keyword>
<accession>A0A553WB21</accession>
<protein>
    <submittedName>
        <fullName evidence="2">DUF983 domain-containing protein</fullName>
    </submittedName>
</protein>
<evidence type="ECO:0000313" key="2">
    <source>
        <dbReference type="EMBL" id="TSB01873.1"/>
    </source>
</evidence>
<organism evidence="2 3">
    <name type="scientific">Sphingorhabdus contaminans</name>
    <dbReference type="NCBI Taxonomy" id="1343899"/>
    <lineage>
        <taxon>Bacteria</taxon>
        <taxon>Pseudomonadati</taxon>
        <taxon>Pseudomonadota</taxon>
        <taxon>Alphaproteobacteria</taxon>
        <taxon>Sphingomonadales</taxon>
        <taxon>Sphingomonadaceae</taxon>
        <taxon>Sphingorhabdus</taxon>
    </lineage>
</organism>
<dbReference type="Pfam" id="PF06170">
    <property type="entry name" value="DUF983"/>
    <property type="match status" value="1"/>
</dbReference>
<keyword evidence="1" id="KW-1133">Transmembrane helix</keyword>
<dbReference type="RefSeq" id="WP_143777093.1">
    <property type="nucleotide sequence ID" value="NZ_VKKU01000002.1"/>
</dbReference>
<gene>
    <name evidence="2" type="ORF">FOM92_11965</name>
</gene>
<feature type="transmembrane region" description="Helical" evidence="1">
    <location>
        <begin position="84"/>
        <end position="103"/>
    </location>
</feature>